<protein>
    <submittedName>
        <fullName evidence="1">Uncharacterized protein</fullName>
    </submittedName>
</protein>
<comment type="caution">
    <text evidence="1">The sequence shown here is derived from an EMBL/GenBank/DDBJ whole genome shotgun (WGS) entry which is preliminary data.</text>
</comment>
<proteinExistence type="predicted"/>
<dbReference type="EMBL" id="AZYO01000093">
    <property type="protein sequence ID" value="KOS53774.1"/>
    <property type="molecule type" value="Genomic_DNA"/>
</dbReference>
<organism evidence="1 2">
    <name type="scientific">Rhodococcus rhodochrous KG-21</name>
    <dbReference type="NCBI Taxonomy" id="1441923"/>
    <lineage>
        <taxon>Bacteria</taxon>
        <taxon>Bacillati</taxon>
        <taxon>Actinomycetota</taxon>
        <taxon>Actinomycetes</taxon>
        <taxon>Mycobacteriales</taxon>
        <taxon>Nocardiaceae</taxon>
        <taxon>Rhodococcus</taxon>
    </lineage>
</organism>
<evidence type="ECO:0000313" key="1">
    <source>
        <dbReference type="EMBL" id="KOS53774.1"/>
    </source>
</evidence>
<dbReference type="AlphaFoldDB" id="A0A0M8PCJ4"/>
<dbReference type="Proteomes" id="UP000037712">
    <property type="component" value="Unassembled WGS sequence"/>
</dbReference>
<sequence length="79" mass="8958">MFGVSIDGQPLLHPCVVETTLVFGRIQQLFQVRDVVVGGMDRRESSDQTSQRDFHLRSLLLSSLRRSGYAHRPGPETFE</sequence>
<gene>
    <name evidence="1" type="ORF">Z051_23635</name>
</gene>
<accession>A0A0M8PCJ4</accession>
<name>A0A0M8PCJ4_RHORH</name>
<reference evidence="2" key="2">
    <citation type="submission" date="2015-01" db="EMBL/GenBank/DDBJ databases">
        <title>Draft genome sequence of potential hydrocarbon metabolising strain of Rhodococcus rhodochrous.</title>
        <authorList>
            <person name="Aggarwal R.K."/>
            <person name="Dawar C."/>
        </authorList>
    </citation>
    <scope>NUCLEOTIDE SEQUENCE [LARGE SCALE GENOMIC DNA]</scope>
    <source>
        <strain evidence="2">KG-21</strain>
    </source>
</reference>
<reference evidence="1 2" key="1">
    <citation type="journal article" date="2015" name="Genome Announc.">
        <title>Draft Genome Sequence of Rhodococcus rhodochrous Strain KG-21, a Soil Isolate from Oil Fields of Krishna-Godavari Basin, India.</title>
        <authorList>
            <person name="Dawar C."/>
            <person name="Aggarwal R.K."/>
        </authorList>
    </citation>
    <scope>NUCLEOTIDE SEQUENCE [LARGE SCALE GENOMIC DNA]</scope>
    <source>
        <strain evidence="1 2">KG-21</strain>
    </source>
</reference>
<evidence type="ECO:0000313" key="2">
    <source>
        <dbReference type="Proteomes" id="UP000037712"/>
    </source>
</evidence>
<dbReference type="PATRIC" id="fig|1441923.3.peg.5139"/>